<gene>
    <name evidence="4" type="primary">atpD</name>
    <name evidence="5" type="ORF">IAD15_01730</name>
</gene>
<dbReference type="Pfam" id="PF01813">
    <property type="entry name" value="ATP-synt_D"/>
    <property type="match status" value="1"/>
</dbReference>
<evidence type="ECO:0000256" key="2">
    <source>
        <dbReference type="ARBA" id="ARBA00022448"/>
    </source>
</evidence>
<sequence>MANKQVFPTKGNLIATKKSLSLATLGYELMDKKRNILIREMMAQVDSVKMLRERITKTYEKAYAALQQANMSLGRIDDIVDNVPIDTGIQVSYRSVMGVEIPKITYESDDLELCYGLEYTNSKLDYAYHCFHQVKEITVILAEVENSVYRLANAIRKAQKRANALKNIVIPDFEKTVKFISDSLEEKEREEFSRQKVIKANKQKQALLKKQEQI</sequence>
<keyword evidence="4" id="KW-0066">ATP synthesis</keyword>
<comment type="caution">
    <text evidence="5">The sequence shown here is derived from an EMBL/GenBank/DDBJ whole genome shotgun (WGS) entry which is preliminary data.</text>
</comment>
<evidence type="ECO:0000256" key="4">
    <source>
        <dbReference type="HAMAP-Rule" id="MF_00271"/>
    </source>
</evidence>
<protein>
    <recommendedName>
        <fullName evidence="4">V-type ATP synthase subunit D</fullName>
    </recommendedName>
    <alternativeName>
        <fullName evidence="4">V-ATPase subunit D</fullName>
    </alternativeName>
</protein>
<dbReference type="GO" id="GO:0046961">
    <property type="term" value="F:proton-transporting ATPase activity, rotational mechanism"/>
    <property type="evidence" value="ECO:0007669"/>
    <property type="project" value="InterPro"/>
</dbReference>
<dbReference type="HAMAP" id="MF_00271">
    <property type="entry name" value="ATP_synth_D_arch"/>
    <property type="match status" value="1"/>
</dbReference>
<evidence type="ECO:0000313" key="6">
    <source>
        <dbReference type="Proteomes" id="UP000824175"/>
    </source>
</evidence>
<keyword evidence="3 4" id="KW-0406">Ion transport</keyword>
<dbReference type="AlphaFoldDB" id="A0A9D1L0D1"/>
<comment type="function">
    <text evidence="4">Produces ATP from ADP in the presence of a proton gradient across the membrane.</text>
</comment>
<dbReference type="InterPro" id="IPR002699">
    <property type="entry name" value="V_ATPase_D"/>
</dbReference>
<dbReference type="Gene3D" id="1.10.287.3240">
    <property type="match status" value="1"/>
</dbReference>
<dbReference type="EMBL" id="DVMJ01000011">
    <property type="protein sequence ID" value="HIU12777.1"/>
    <property type="molecule type" value="Genomic_DNA"/>
</dbReference>
<keyword evidence="2 4" id="KW-0813">Transport</keyword>
<dbReference type="Proteomes" id="UP000824175">
    <property type="component" value="Unassembled WGS sequence"/>
</dbReference>
<evidence type="ECO:0000256" key="1">
    <source>
        <dbReference type="ARBA" id="ARBA00005850"/>
    </source>
</evidence>
<reference evidence="5" key="2">
    <citation type="journal article" date="2021" name="PeerJ">
        <title>Extensive microbial diversity within the chicken gut microbiome revealed by metagenomics and culture.</title>
        <authorList>
            <person name="Gilroy R."/>
            <person name="Ravi A."/>
            <person name="Getino M."/>
            <person name="Pursley I."/>
            <person name="Horton D.L."/>
            <person name="Alikhan N.F."/>
            <person name="Baker D."/>
            <person name="Gharbi K."/>
            <person name="Hall N."/>
            <person name="Watson M."/>
            <person name="Adriaenssens E.M."/>
            <person name="Foster-Nyarko E."/>
            <person name="Jarju S."/>
            <person name="Secka A."/>
            <person name="Antonio M."/>
            <person name="Oren A."/>
            <person name="Chaudhuri R.R."/>
            <person name="La Ragione R."/>
            <person name="Hildebrand F."/>
            <person name="Pallen M.J."/>
        </authorList>
    </citation>
    <scope>NUCLEOTIDE SEQUENCE</scope>
    <source>
        <strain evidence="5">CHK195-11698</strain>
    </source>
</reference>
<organism evidence="5 6">
    <name type="scientific">Candidatus Fimiplasma intestinipullorum</name>
    <dbReference type="NCBI Taxonomy" id="2840825"/>
    <lineage>
        <taxon>Bacteria</taxon>
        <taxon>Bacillati</taxon>
        <taxon>Bacillota</taxon>
        <taxon>Clostridia</taxon>
        <taxon>Eubacteriales</taxon>
        <taxon>Candidatus Fimiplasma</taxon>
    </lineage>
</organism>
<dbReference type="GO" id="GO:0046933">
    <property type="term" value="F:proton-transporting ATP synthase activity, rotational mechanism"/>
    <property type="evidence" value="ECO:0007669"/>
    <property type="project" value="UniProtKB-UniRule"/>
</dbReference>
<name>A0A9D1L0D1_9FIRM</name>
<comment type="similarity">
    <text evidence="1 4">Belongs to the V-ATPase D subunit family.</text>
</comment>
<dbReference type="NCBIfam" id="TIGR00309">
    <property type="entry name" value="V_ATPase_subD"/>
    <property type="match status" value="1"/>
</dbReference>
<reference evidence="5" key="1">
    <citation type="submission" date="2020-10" db="EMBL/GenBank/DDBJ databases">
        <authorList>
            <person name="Gilroy R."/>
        </authorList>
    </citation>
    <scope>NUCLEOTIDE SEQUENCE</scope>
    <source>
        <strain evidence="5">CHK195-11698</strain>
    </source>
</reference>
<dbReference type="GO" id="GO:0042777">
    <property type="term" value="P:proton motive force-driven plasma membrane ATP synthesis"/>
    <property type="evidence" value="ECO:0007669"/>
    <property type="project" value="UniProtKB-UniRule"/>
</dbReference>
<evidence type="ECO:0000256" key="3">
    <source>
        <dbReference type="ARBA" id="ARBA00023065"/>
    </source>
</evidence>
<accession>A0A9D1L0D1</accession>
<proteinExistence type="inferred from homology"/>
<dbReference type="GO" id="GO:0005524">
    <property type="term" value="F:ATP binding"/>
    <property type="evidence" value="ECO:0007669"/>
    <property type="project" value="UniProtKB-UniRule"/>
</dbReference>
<keyword evidence="4" id="KW-0375">Hydrogen ion transport</keyword>
<dbReference type="PANTHER" id="PTHR11671">
    <property type="entry name" value="V-TYPE ATP SYNTHASE SUBUNIT D"/>
    <property type="match status" value="1"/>
</dbReference>
<evidence type="ECO:0000313" key="5">
    <source>
        <dbReference type="EMBL" id="HIU12777.1"/>
    </source>
</evidence>